<keyword evidence="3" id="KW-1185">Reference proteome</keyword>
<sequence>MPGILYLLLLLYVDADYAAKVKRWRSEPLNNPRCSIKEKARGIGECHKHMRTYFFEEDHCHQMLVMGCSLEGKNRHLTQRHCELTCVKQIKSRNQDEVLH</sequence>
<dbReference type="RefSeq" id="XP_030385110.1">
    <property type="nucleotide sequence ID" value="XM_030529250.1"/>
</dbReference>
<gene>
    <name evidence="4" type="primary">LOC115632201</name>
</gene>
<dbReference type="GO" id="GO:0004867">
    <property type="term" value="F:serine-type endopeptidase inhibitor activity"/>
    <property type="evidence" value="ECO:0007669"/>
    <property type="project" value="InterPro"/>
</dbReference>
<dbReference type="AlphaFoldDB" id="A0A6J2UAR3"/>
<dbReference type="GeneID" id="115632201"/>
<dbReference type="SUPFAM" id="SSF57362">
    <property type="entry name" value="BPTI-like"/>
    <property type="match status" value="1"/>
</dbReference>
<protein>
    <submittedName>
        <fullName evidence="4">Uncharacterized protein LOC115632201</fullName>
    </submittedName>
</protein>
<feature type="signal peptide" evidence="1">
    <location>
        <begin position="1"/>
        <end position="18"/>
    </location>
</feature>
<proteinExistence type="predicted"/>
<dbReference type="InterPro" id="IPR002223">
    <property type="entry name" value="Kunitz_BPTI"/>
</dbReference>
<name>A0A6J2UAR3_DROLE</name>
<dbReference type="Pfam" id="PF00014">
    <property type="entry name" value="Kunitz_BPTI"/>
    <property type="match status" value="1"/>
</dbReference>
<accession>A0A6J2UAR3</accession>
<organism evidence="3 4">
    <name type="scientific">Drosophila lebanonensis</name>
    <name type="common">Fruit fly</name>
    <name type="synonym">Scaptodrosophila lebanonensis</name>
    <dbReference type="NCBI Taxonomy" id="7225"/>
    <lineage>
        <taxon>Eukaryota</taxon>
        <taxon>Metazoa</taxon>
        <taxon>Ecdysozoa</taxon>
        <taxon>Arthropoda</taxon>
        <taxon>Hexapoda</taxon>
        <taxon>Insecta</taxon>
        <taxon>Pterygota</taxon>
        <taxon>Neoptera</taxon>
        <taxon>Endopterygota</taxon>
        <taxon>Diptera</taxon>
        <taxon>Brachycera</taxon>
        <taxon>Muscomorpha</taxon>
        <taxon>Ephydroidea</taxon>
        <taxon>Drosophilidae</taxon>
        <taxon>Scaptodrosophila</taxon>
    </lineage>
</organism>
<dbReference type="Proteomes" id="UP000504634">
    <property type="component" value="Unplaced"/>
</dbReference>
<keyword evidence="1" id="KW-0732">Signal</keyword>
<evidence type="ECO:0000313" key="3">
    <source>
        <dbReference type="Proteomes" id="UP000504634"/>
    </source>
</evidence>
<evidence type="ECO:0000259" key="2">
    <source>
        <dbReference type="Pfam" id="PF00014"/>
    </source>
</evidence>
<evidence type="ECO:0000256" key="1">
    <source>
        <dbReference type="SAM" id="SignalP"/>
    </source>
</evidence>
<dbReference type="Gene3D" id="4.10.410.10">
    <property type="entry name" value="Pancreatic trypsin inhibitor Kunitz domain"/>
    <property type="match status" value="1"/>
</dbReference>
<feature type="chain" id="PRO_5026722181" evidence="1">
    <location>
        <begin position="19"/>
        <end position="100"/>
    </location>
</feature>
<dbReference type="InterPro" id="IPR036880">
    <property type="entry name" value="Kunitz_BPTI_sf"/>
</dbReference>
<reference evidence="4" key="1">
    <citation type="submission" date="2025-08" db="UniProtKB">
        <authorList>
            <consortium name="RefSeq"/>
        </authorList>
    </citation>
    <scope>IDENTIFICATION</scope>
    <source>
        <strain evidence="4">11010-0011.00</strain>
        <tissue evidence="4">Whole body</tissue>
    </source>
</reference>
<evidence type="ECO:0000313" key="4">
    <source>
        <dbReference type="RefSeq" id="XP_030385110.1"/>
    </source>
</evidence>
<feature type="domain" description="BPTI/Kunitz inhibitor" evidence="2">
    <location>
        <begin position="43"/>
        <end position="86"/>
    </location>
</feature>